<dbReference type="EMBL" id="CSWP01000009">
    <property type="protein sequence ID" value="CPV66845.1"/>
    <property type="molecule type" value="Genomic_DNA"/>
</dbReference>
<dbReference type="AlphaFoldDB" id="A0A0U0ZU81"/>
<organism evidence="1 2">
    <name type="scientific">Mycobacteroides abscessus</name>
    <dbReference type="NCBI Taxonomy" id="36809"/>
    <lineage>
        <taxon>Bacteria</taxon>
        <taxon>Bacillati</taxon>
        <taxon>Actinomycetota</taxon>
        <taxon>Actinomycetes</taxon>
        <taxon>Mycobacteriales</taxon>
        <taxon>Mycobacteriaceae</taxon>
        <taxon>Mycobacteroides</taxon>
    </lineage>
</organism>
<evidence type="ECO:0000313" key="1">
    <source>
        <dbReference type="EMBL" id="CPV66845.1"/>
    </source>
</evidence>
<name>A0A0U0ZU81_9MYCO</name>
<sequence length="110" mass="12563">MTFSDPELIAALSRQRRENMTPEEREAERQAIEDEHYREIEDTRERLIKQTSTAVSAVDQAIGAVESLMSGSAWDVEFAETTSGPDILHWLHEARRNIQAAQDRTSHLIN</sequence>
<dbReference type="RefSeq" id="WP_131724602.1">
    <property type="nucleotide sequence ID" value="NZ_CSWP01000009.1"/>
</dbReference>
<evidence type="ECO:0000313" key="2">
    <source>
        <dbReference type="Proteomes" id="UP000045782"/>
    </source>
</evidence>
<dbReference type="Proteomes" id="UP000045782">
    <property type="component" value="Unassembled WGS sequence"/>
</dbReference>
<protein>
    <submittedName>
        <fullName evidence="1">Uncharacterized protein</fullName>
    </submittedName>
</protein>
<gene>
    <name evidence="1" type="ORF">ERS075579_04092</name>
</gene>
<accession>A0A0U0ZU81</accession>
<proteinExistence type="predicted"/>
<reference evidence="1 2" key="1">
    <citation type="submission" date="2015-03" db="EMBL/GenBank/DDBJ databases">
        <authorList>
            <person name="Murphy D."/>
        </authorList>
    </citation>
    <scope>NUCLEOTIDE SEQUENCE [LARGE SCALE GENOMIC DNA]</scope>
    <source>
        <strain evidence="1 2">PAP088</strain>
    </source>
</reference>